<feature type="domain" description="ABC transmembrane type-1" evidence="8">
    <location>
        <begin position="188"/>
        <end position="378"/>
    </location>
</feature>
<dbReference type="Pfam" id="PF12911">
    <property type="entry name" value="OppC_N"/>
    <property type="match status" value="1"/>
</dbReference>
<evidence type="ECO:0000313" key="10">
    <source>
        <dbReference type="Proteomes" id="UP000266305"/>
    </source>
</evidence>
<dbReference type="Gene3D" id="1.10.3720.10">
    <property type="entry name" value="MetI-like"/>
    <property type="match status" value="1"/>
</dbReference>
<dbReference type="PROSITE" id="PS51257">
    <property type="entry name" value="PROKAR_LIPOPROTEIN"/>
    <property type="match status" value="1"/>
</dbReference>
<keyword evidence="5 7" id="KW-1133">Transmembrane helix</keyword>
<dbReference type="EMBL" id="QWGP01000011">
    <property type="protein sequence ID" value="RHZ94732.1"/>
    <property type="molecule type" value="Genomic_DNA"/>
</dbReference>
<evidence type="ECO:0000256" key="5">
    <source>
        <dbReference type="ARBA" id="ARBA00022989"/>
    </source>
</evidence>
<protein>
    <submittedName>
        <fullName evidence="9">ABC transporter permease</fullName>
    </submittedName>
</protein>
<dbReference type="CDD" id="cd06261">
    <property type="entry name" value="TM_PBP2"/>
    <property type="match status" value="1"/>
</dbReference>
<comment type="caution">
    <text evidence="9">The sequence shown here is derived from an EMBL/GenBank/DDBJ whole genome shotgun (WGS) entry which is preliminary data.</text>
</comment>
<gene>
    <name evidence="9" type="ORF">D1114_11760</name>
</gene>
<dbReference type="Pfam" id="PF00528">
    <property type="entry name" value="BPD_transp_1"/>
    <property type="match status" value="1"/>
</dbReference>
<dbReference type="AlphaFoldDB" id="A0AAX1UL89"/>
<keyword evidence="3" id="KW-1003">Cell membrane</keyword>
<dbReference type="PANTHER" id="PTHR43386:SF26">
    <property type="entry name" value="ABC TRANSPORTER PERMEASE PROTEIN"/>
    <property type="match status" value="1"/>
</dbReference>
<feature type="transmembrane region" description="Helical" evidence="7">
    <location>
        <begin position="190"/>
        <end position="216"/>
    </location>
</feature>
<evidence type="ECO:0000256" key="2">
    <source>
        <dbReference type="ARBA" id="ARBA00022448"/>
    </source>
</evidence>
<dbReference type="InterPro" id="IPR035906">
    <property type="entry name" value="MetI-like_sf"/>
</dbReference>
<feature type="transmembrane region" description="Helical" evidence="7">
    <location>
        <begin position="309"/>
        <end position="336"/>
    </location>
</feature>
<dbReference type="GO" id="GO:0005886">
    <property type="term" value="C:plasma membrane"/>
    <property type="evidence" value="ECO:0007669"/>
    <property type="project" value="UniProtKB-SubCell"/>
</dbReference>
<comment type="subcellular location">
    <subcellularLocation>
        <location evidence="1 7">Cell membrane</location>
        <topology evidence="1 7">Multi-pass membrane protein</topology>
    </subcellularLocation>
</comment>
<evidence type="ECO:0000256" key="3">
    <source>
        <dbReference type="ARBA" id="ARBA00022475"/>
    </source>
</evidence>
<evidence type="ECO:0000256" key="1">
    <source>
        <dbReference type="ARBA" id="ARBA00004651"/>
    </source>
</evidence>
<comment type="similarity">
    <text evidence="7">Belongs to the binding-protein-dependent transport system permease family.</text>
</comment>
<keyword evidence="2 7" id="KW-0813">Transport</keyword>
<evidence type="ECO:0000259" key="8">
    <source>
        <dbReference type="PROSITE" id="PS50928"/>
    </source>
</evidence>
<organism evidence="9 10">
    <name type="scientific">Cereibacter sphaeroides</name>
    <name type="common">Rhodobacter sphaeroides</name>
    <dbReference type="NCBI Taxonomy" id="1063"/>
    <lineage>
        <taxon>Bacteria</taxon>
        <taxon>Pseudomonadati</taxon>
        <taxon>Pseudomonadota</taxon>
        <taxon>Alphaproteobacteria</taxon>
        <taxon>Rhodobacterales</taxon>
        <taxon>Paracoccaceae</taxon>
        <taxon>Cereibacter</taxon>
    </lineage>
</organism>
<evidence type="ECO:0000256" key="7">
    <source>
        <dbReference type="RuleBase" id="RU363032"/>
    </source>
</evidence>
<name>A0AAX1UL89_CERSP</name>
<dbReference type="SUPFAM" id="SSF161098">
    <property type="entry name" value="MetI-like"/>
    <property type="match status" value="1"/>
</dbReference>
<evidence type="ECO:0000256" key="4">
    <source>
        <dbReference type="ARBA" id="ARBA00022692"/>
    </source>
</evidence>
<evidence type="ECO:0000256" key="6">
    <source>
        <dbReference type="ARBA" id="ARBA00023136"/>
    </source>
</evidence>
<evidence type="ECO:0000313" key="9">
    <source>
        <dbReference type="EMBL" id="RHZ94732.1"/>
    </source>
</evidence>
<dbReference type="PANTHER" id="PTHR43386">
    <property type="entry name" value="OLIGOPEPTIDE TRANSPORT SYSTEM PERMEASE PROTEIN APPC"/>
    <property type="match status" value="1"/>
</dbReference>
<sequence>MRGFLKEFAESRMAAACLALSLVFAACALFAPLIAPMNPYDLRAFSLDDARLPPGSRQVEKGGLFRATLSAREGAAEESEGAATFHLVEEAPGRLLLTVETEGTLGALRILGLPRDASVEGARRHPIRSEWTLADPTAPAVIETGAMTPAVLNLTVEAELPATATATRFALGTDSYGRDMLSAIIYGIRISFIVGAIGAVGSMAVGSALGLAAAWFGGRVDAAIMRLADFQLSIPSLMVGLLTLTILGKGVDKILIAIILIQWTVFARTTRSVALAELRSDYVDAARGLRLSAVRINLRHILPNCLPPLLVILTINIASAITLEASLSFLGVGLPLTQPSLGMLIANGYEYMFSNLYWIAIFPGIALMLMVVSINVVGDRLRDMFNPQLKR</sequence>
<dbReference type="InterPro" id="IPR050366">
    <property type="entry name" value="BP-dependent_transpt_permease"/>
</dbReference>
<dbReference type="InterPro" id="IPR000515">
    <property type="entry name" value="MetI-like"/>
</dbReference>
<dbReference type="Proteomes" id="UP000266305">
    <property type="component" value="Unassembled WGS sequence"/>
</dbReference>
<reference evidence="9 10" key="1">
    <citation type="submission" date="2018-08" db="EMBL/GenBank/DDBJ databases">
        <title>Draft genome sequence of Rhodobacter sphaeroides FY.</title>
        <authorList>
            <person name="Rayyan A."/>
            <person name="Meyer T.E."/>
            <person name="Kyndt J.A."/>
        </authorList>
    </citation>
    <scope>NUCLEOTIDE SEQUENCE [LARGE SCALE GENOMIC DNA]</scope>
    <source>
        <strain evidence="9 10">FY</strain>
    </source>
</reference>
<dbReference type="GO" id="GO:0055085">
    <property type="term" value="P:transmembrane transport"/>
    <property type="evidence" value="ECO:0007669"/>
    <property type="project" value="InterPro"/>
</dbReference>
<keyword evidence="6 7" id="KW-0472">Membrane</keyword>
<dbReference type="InterPro" id="IPR025966">
    <property type="entry name" value="OppC_N"/>
</dbReference>
<feature type="transmembrane region" description="Helical" evidence="7">
    <location>
        <begin position="356"/>
        <end position="377"/>
    </location>
</feature>
<dbReference type="RefSeq" id="WP_119000263.1">
    <property type="nucleotide sequence ID" value="NZ_QWGP01000011.1"/>
</dbReference>
<proteinExistence type="inferred from homology"/>
<accession>A0AAX1UL89</accession>
<keyword evidence="4 7" id="KW-0812">Transmembrane</keyword>
<dbReference type="PROSITE" id="PS50928">
    <property type="entry name" value="ABC_TM1"/>
    <property type="match status" value="1"/>
</dbReference>